<dbReference type="Proteomes" id="UP000234681">
    <property type="component" value="Chromosome 4"/>
</dbReference>
<dbReference type="EMBL" id="CH473957">
    <property type="protein sequence ID" value="EDL91463.1"/>
    <property type="molecule type" value="Genomic_DNA"/>
</dbReference>
<organism evidence="2 3">
    <name type="scientific">Rattus norvegicus</name>
    <name type="common">Rat</name>
    <dbReference type="NCBI Taxonomy" id="10116"/>
    <lineage>
        <taxon>Eukaryota</taxon>
        <taxon>Metazoa</taxon>
        <taxon>Chordata</taxon>
        <taxon>Craniata</taxon>
        <taxon>Vertebrata</taxon>
        <taxon>Euteleostomi</taxon>
        <taxon>Mammalia</taxon>
        <taxon>Eutheria</taxon>
        <taxon>Euarchontoglires</taxon>
        <taxon>Glires</taxon>
        <taxon>Rodentia</taxon>
        <taxon>Myomorpha</taxon>
        <taxon>Muroidea</taxon>
        <taxon>Muridae</taxon>
        <taxon>Murinae</taxon>
        <taxon>Rattus</taxon>
    </lineage>
</organism>
<reference evidence="3" key="1">
    <citation type="submission" date="2005-09" db="EMBL/GenBank/DDBJ databases">
        <authorList>
            <person name="Mural R.J."/>
            <person name="Li P.W."/>
            <person name="Adams M.D."/>
            <person name="Amanatides P.G."/>
            <person name="Baden-Tillson H."/>
            <person name="Barnstead M."/>
            <person name="Chin S.H."/>
            <person name="Dew I."/>
            <person name="Evans C.A."/>
            <person name="Ferriera S."/>
            <person name="Flanigan M."/>
            <person name="Fosler C."/>
            <person name="Glodek A."/>
            <person name="Gu Z."/>
            <person name="Holt R.A."/>
            <person name="Jennings D."/>
            <person name="Kraft C.L."/>
            <person name="Lu F."/>
            <person name="Nguyen T."/>
            <person name="Nusskern D.R."/>
            <person name="Pfannkoch C.M."/>
            <person name="Sitter C."/>
            <person name="Sutton G.G."/>
            <person name="Venter J.C."/>
            <person name="Wang Z."/>
            <person name="Woodage T."/>
            <person name="Zheng X.H."/>
            <person name="Zhong F."/>
        </authorList>
    </citation>
    <scope>NUCLEOTIDE SEQUENCE [LARGE SCALE GENOMIC DNA]</scope>
    <source>
        <strain>BN</strain>
        <strain evidence="3">Sprague-Dawley</strain>
    </source>
</reference>
<accession>A6IBJ5</accession>
<gene>
    <name evidence="2" type="ORF">rCG_56252</name>
</gene>
<evidence type="ECO:0000256" key="1">
    <source>
        <dbReference type="SAM" id="MobiDB-lite"/>
    </source>
</evidence>
<feature type="non-terminal residue" evidence="2">
    <location>
        <position position="49"/>
    </location>
</feature>
<feature type="region of interest" description="Disordered" evidence="1">
    <location>
        <begin position="22"/>
        <end position="49"/>
    </location>
</feature>
<sequence length="49" mass="5480">MPELLPDTELILIENHQISEAQRRDCIGDTPGRGKTGETKPHRKGINLT</sequence>
<name>A6IBJ5_RAT</name>
<proteinExistence type="predicted"/>
<evidence type="ECO:0000313" key="3">
    <source>
        <dbReference type="Proteomes" id="UP000234681"/>
    </source>
</evidence>
<protein>
    <submittedName>
        <fullName evidence="2">RCG56252</fullName>
    </submittedName>
</protein>
<evidence type="ECO:0000313" key="2">
    <source>
        <dbReference type="EMBL" id="EDL91463.1"/>
    </source>
</evidence>
<dbReference type="AlphaFoldDB" id="A6IBJ5"/>